<accession>A0ABV4XGC2</accession>
<dbReference type="SUPFAM" id="SSF52980">
    <property type="entry name" value="Restriction endonuclease-like"/>
    <property type="match status" value="1"/>
</dbReference>
<proteinExistence type="predicted"/>
<sequence>MITATNVKQQIFSLEDYMQNPPEHTEWVNGQLIEKNGMTFKHSVTQSRLDYFWRSYVRSIEQGGEVVTEAACRTNKQGRRPDIAYITREMIEQYGEFEVLPQSFPLIAEIASPTDTVEDFFAKAKEYLDSGCQEVWLILPENKLIFVITESQKLCFGAGEVVSTQVMLPGFSVAVDELLG</sequence>
<dbReference type="InterPro" id="IPR008538">
    <property type="entry name" value="Uma2"/>
</dbReference>
<dbReference type="InterPro" id="IPR011335">
    <property type="entry name" value="Restrct_endonuc-II-like"/>
</dbReference>
<dbReference type="Pfam" id="PF05685">
    <property type="entry name" value="Uma2"/>
    <property type="match status" value="1"/>
</dbReference>
<dbReference type="RefSeq" id="WP_413274807.1">
    <property type="nucleotide sequence ID" value="NZ_JBHFNQ010000251.1"/>
</dbReference>
<keyword evidence="2" id="KW-0540">Nuclease</keyword>
<protein>
    <submittedName>
        <fullName evidence="2">Uma2 family endonuclease</fullName>
    </submittedName>
</protein>
<comment type="caution">
    <text evidence="2">The sequence shown here is derived from an EMBL/GenBank/DDBJ whole genome shotgun (WGS) entry which is preliminary data.</text>
</comment>
<evidence type="ECO:0000313" key="3">
    <source>
        <dbReference type="Proteomes" id="UP001576774"/>
    </source>
</evidence>
<dbReference type="InterPro" id="IPR012296">
    <property type="entry name" value="Nuclease_put_TT1808"/>
</dbReference>
<organism evidence="2 3">
    <name type="scientific">Floridaenema aerugineum BLCC-F46</name>
    <dbReference type="NCBI Taxonomy" id="3153654"/>
    <lineage>
        <taxon>Bacteria</taxon>
        <taxon>Bacillati</taxon>
        <taxon>Cyanobacteriota</taxon>
        <taxon>Cyanophyceae</taxon>
        <taxon>Oscillatoriophycideae</taxon>
        <taxon>Aerosakkonematales</taxon>
        <taxon>Aerosakkonemataceae</taxon>
        <taxon>Floridanema</taxon>
        <taxon>Floridanema aerugineum</taxon>
    </lineage>
</organism>
<keyword evidence="3" id="KW-1185">Reference proteome</keyword>
<dbReference type="Gene3D" id="3.90.1570.10">
    <property type="entry name" value="tt1808, chain A"/>
    <property type="match status" value="1"/>
</dbReference>
<dbReference type="CDD" id="cd06260">
    <property type="entry name" value="DUF820-like"/>
    <property type="match status" value="1"/>
</dbReference>
<feature type="domain" description="Putative restriction endonuclease" evidence="1">
    <location>
        <begin position="15"/>
        <end position="175"/>
    </location>
</feature>
<dbReference type="GO" id="GO:0004519">
    <property type="term" value="F:endonuclease activity"/>
    <property type="evidence" value="ECO:0007669"/>
    <property type="project" value="UniProtKB-KW"/>
</dbReference>
<name>A0ABV4XGC2_9CYAN</name>
<dbReference type="EMBL" id="JBHFNQ010000251">
    <property type="protein sequence ID" value="MFB2881840.1"/>
    <property type="molecule type" value="Genomic_DNA"/>
</dbReference>
<evidence type="ECO:0000259" key="1">
    <source>
        <dbReference type="Pfam" id="PF05685"/>
    </source>
</evidence>
<gene>
    <name evidence="2" type="ORF">ACE1CC_33735</name>
</gene>
<keyword evidence="2" id="KW-0255">Endonuclease</keyword>
<dbReference type="PANTHER" id="PTHR34107">
    <property type="entry name" value="SLL0198 PROTEIN-RELATED"/>
    <property type="match status" value="1"/>
</dbReference>
<dbReference type="Proteomes" id="UP001576774">
    <property type="component" value="Unassembled WGS sequence"/>
</dbReference>
<reference evidence="2 3" key="1">
    <citation type="submission" date="2024-09" db="EMBL/GenBank/DDBJ databases">
        <title>Floridaenema gen nov. (Aerosakkonemataceae, Aerosakkonematales ord. nov., Cyanobacteria) from benthic tropical and subtropical fresh waters, with the description of four new species.</title>
        <authorList>
            <person name="Moretto J.A."/>
            <person name="Berthold D.E."/>
            <person name="Lefler F.W."/>
            <person name="Huang I.-S."/>
            <person name="Laughinghouse H. IV."/>
        </authorList>
    </citation>
    <scope>NUCLEOTIDE SEQUENCE [LARGE SCALE GENOMIC DNA]</scope>
    <source>
        <strain evidence="2 3">BLCC-F46</strain>
    </source>
</reference>
<dbReference type="PANTHER" id="PTHR34107:SF4">
    <property type="entry name" value="SLL1222 PROTEIN"/>
    <property type="match status" value="1"/>
</dbReference>
<evidence type="ECO:0000313" key="2">
    <source>
        <dbReference type="EMBL" id="MFB2881840.1"/>
    </source>
</evidence>
<keyword evidence="2" id="KW-0378">Hydrolase</keyword>